<dbReference type="OrthoDB" id="1086662at2"/>
<evidence type="ECO:0008006" key="3">
    <source>
        <dbReference type="Google" id="ProtNLM"/>
    </source>
</evidence>
<proteinExistence type="predicted"/>
<evidence type="ECO:0000313" key="1">
    <source>
        <dbReference type="EMBL" id="TCS84638.1"/>
    </source>
</evidence>
<dbReference type="AlphaFoldDB" id="A0A4R3KLX8"/>
<dbReference type="RefSeq" id="WP_132130695.1">
    <property type="nucleotide sequence ID" value="NZ_CP042432.1"/>
</dbReference>
<reference evidence="1 2" key="1">
    <citation type="submission" date="2019-03" db="EMBL/GenBank/DDBJ databases">
        <title>Genomic Encyclopedia of Type Strains, Phase IV (KMG-IV): sequencing the most valuable type-strain genomes for metagenomic binning, comparative biology and taxonomic classification.</title>
        <authorList>
            <person name="Goeker M."/>
        </authorList>
    </citation>
    <scope>NUCLEOTIDE SEQUENCE [LARGE SCALE GENOMIC DNA]</scope>
    <source>
        <strain evidence="1 2">DSM 21100</strain>
    </source>
</reference>
<comment type="caution">
    <text evidence="1">The sequence shown here is derived from an EMBL/GenBank/DDBJ whole genome shotgun (WGS) entry which is preliminary data.</text>
</comment>
<dbReference type="Proteomes" id="UP000295807">
    <property type="component" value="Unassembled WGS sequence"/>
</dbReference>
<protein>
    <recommendedName>
        <fullName evidence="3">Lipoprotein</fullName>
    </recommendedName>
</protein>
<dbReference type="PROSITE" id="PS51257">
    <property type="entry name" value="PROKAR_LIPOPROTEIN"/>
    <property type="match status" value="1"/>
</dbReference>
<evidence type="ECO:0000313" key="2">
    <source>
        <dbReference type="Proteomes" id="UP000295807"/>
    </source>
</evidence>
<accession>A0A4R3KLX8</accession>
<dbReference type="EMBL" id="SMAD01000020">
    <property type="protein sequence ID" value="TCS84638.1"/>
    <property type="molecule type" value="Genomic_DNA"/>
</dbReference>
<gene>
    <name evidence="1" type="ORF">EDD80_1204</name>
</gene>
<name>A0A4R3KLX8_9SPHI</name>
<keyword evidence="2" id="KW-1185">Reference proteome</keyword>
<organism evidence="1 2">
    <name type="scientific">Anseongella ginsenosidimutans</name>
    <dbReference type="NCBI Taxonomy" id="496056"/>
    <lineage>
        <taxon>Bacteria</taxon>
        <taxon>Pseudomonadati</taxon>
        <taxon>Bacteroidota</taxon>
        <taxon>Sphingobacteriia</taxon>
        <taxon>Sphingobacteriales</taxon>
        <taxon>Sphingobacteriaceae</taxon>
        <taxon>Anseongella</taxon>
    </lineage>
</organism>
<sequence>MKRYISYMMIGACLLIAGGCKKKNKEEIYPKFPPPAWTNEATGKYTSSMTAVVKLPNNLDKSYQASDELAAFIGEECRAVAEVVEVAGERLFYLLIQGEPSADSQIRFRYYSTSSSYIYHSDNILNFSIDGSYGNADQPVTLALKPDK</sequence>